<dbReference type="InterPro" id="IPR029039">
    <property type="entry name" value="Flavoprotein-like_sf"/>
</dbReference>
<protein>
    <submittedName>
        <fullName evidence="6">NAD(P)H-quinone oxidoreductase subunit I, chloroplastic</fullName>
        <ecNumber evidence="6">1.6.5.11</ecNumber>
    </submittedName>
</protein>
<dbReference type="EC" id="1.6.5.11" evidence="6"/>
<proteinExistence type="predicted"/>
<reference evidence="6" key="1">
    <citation type="submission" date="2019-08" db="EMBL/GenBank/DDBJ databases">
        <authorList>
            <person name="Kucharzyk K."/>
            <person name="Murdoch R.W."/>
            <person name="Higgins S."/>
            <person name="Loffler F."/>
        </authorList>
    </citation>
    <scope>NUCLEOTIDE SEQUENCE</scope>
</reference>
<sequence length="253" mass="28971">MIFYFTGTGNSLYVAEKIQKSEHVKLVDMGRALNENIFNYKVEKGEKIGIIFPVYFYGMPTIVSEFINKLNLETEETPFIYTIITCGSGIGNADKSLAKLLKSKNLELSSSYSIEMPSNYIMIYDPANKEDSKITINAANKSLKKIIDEIKNRKKGYFVKHGISAIVTPIAYRFYGMFRKTKKFRVTEKCTVCGLCETVCPSKAIKMNDERPKWIKQKCSHCNACINRCPSRAIEYGNSTIKRNRYINPYIEF</sequence>
<feature type="domain" description="4Fe-4S ferredoxin-type" evidence="5">
    <location>
        <begin position="182"/>
        <end position="210"/>
    </location>
</feature>
<dbReference type="InterPro" id="IPR050157">
    <property type="entry name" value="PSI_iron-sulfur_center"/>
</dbReference>
<dbReference type="InterPro" id="IPR047964">
    <property type="entry name" value="EFR1-like"/>
</dbReference>
<evidence type="ECO:0000256" key="2">
    <source>
        <dbReference type="ARBA" id="ARBA00022723"/>
    </source>
</evidence>
<dbReference type="PANTHER" id="PTHR24960">
    <property type="entry name" value="PHOTOSYSTEM I IRON-SULFUR CENTER-RELATED"/>
    <property type="match status" value="1"/>
</dbReference>
<dbReference type="GO" id="GO:0046872">
    <property type="term" value="F:metal ion binding"/>
    <property type="evidence" value="ECO:0007669"/>
    <property type="project" value="UniProtKB-KW"/>
</dbReference>
<evidence type="ECO:0000256" key="4">
    <source>
        <dbReference type="ARBA" id="ARBA00023014"/>
    </source>
</evidence>
<dbReference type="InterPro" id="IPR017900">
    <property type="entry name" value="4Fe4S_Fe_S_CS"/>
</dbReference>
<evidence type="ECO:0000256" key="1">
    <source>
        <dbReference type="ARBA" id="ARBA00022485"/>
    </source>
</evidence>
<dbReference type="Gene3D" id="3.30.70.20">
    <property type="match status" value="1"/>
</dbReference>
<dbReference type="PROSITE" id="PS00198">
    <property type="entry name" value="4FE4S_FER_1"/>
    <property type="match status" value="2"/>
</dbReference>
<keyword evidence="3" id="KW-0408">Iron</keyword>
<dbReference type="SUPFAM" id="SSF54862">
    <property type="entry name" value="4Fe-4S ferredoxins"/>
    <property type="match status" value="1"/>
</dbReference>
<dbReference type="PANTHER" id="PTHR24960:SF79">
    <property type="entry name" value="PHOTOSYSTEM I IRON-SULFUR CENTER"/>
    <property type="match status" value="1"/>
</dbReference>
<accession>A0A644TWI9</accession>
<keyword evidence="4" id="KW-0411">Iron-sulfur</keyword>
<keyword evidence="6" id="KW-0560">Oxidoreductase</keyword>
<dbReference type="Pfam" id="PF12724">
    <property type="entry name" value="Flavodoxin_5"/>
    <property type="match status" value="1"/>
</dbReference>
<organism evidence="6">
    <name type="scientific">bioreactor metagenome</name>
    <dbReference type="NCBI Taxonomy" id="1076179"/>
    <lineage>
        <taxon>unclassified sequences</taxon>
        <taxon>metagenomes</taxon>
        <taxon>ecological metagenomes</taxon>
    </lineage>
</organism>
<feature type="domain" description="4Fe-4S ferredoxin-type" evidence="5">
    <location>
        <begin position="211"/>
        <end position="239"/>
    </location>
</feature>
<dbReference type="InterPro" id="IPR017896">
    <property type="entry name" value="4Fe4S_Fe-S-bd"/>
</dbReference>
<keyword evidence="1" id="KW-0004">4Fe-4S</keyword>
<comment type="caution">
    <text evidence="6">The sequence shown here is derived from an EMBL/GenBank/DDBJ whole genome shotgun (WGS) entry which is preliminary data.</text>
</comment>
<dbReference type="EMBL" id="VSSQ01000058">
    <property type="protein sequence ID" value="MPL71344.1"/>
    <property type="molecule type" value="Genomic_DNA"/>
</dbReference>
<evidence type="ECO:0000259" key="5">
    <source>
        <dbReference type="PROSITE" id="PS51379"/>
    </source>
</evidence>
<keyword evidence="2" id="KW-0479">Metal-binding</keyword>
<evidence type="ECO:0000256" key="3">
    <source>
        <dbReference type="ARBA" id="ARBA00023004"/>
    </source>
</evidence>
<dbReference type="GO" id="GO:0016491">
    <property type="term" value="F:oxidoreductase activity"/>
    <property type="evidence" value="ECO:0007669"/>
    <property type="project" value="UniProtKB-KW"/>
</dbReference>
<dbReference type="NCBIfam" id="NF038196">
    <property type="entry name" value="ferrodoxin_EFR1"/>
    <property type="match status" value="1"/>
</dbReference>
<dbReference type="PROSITE" id="PS51379">
    <property type="entry name" value="4FE4S_FER_2"/>
    <property type="match status" value="2"/>
</dbReference>
<dbReference type="AlphaFoldDB" id="A0A644TWI9"/>
<evidence type="ECO:0000313" key="6">
    <source>
        <dbReference type="EMBL" id="MPL71344.1"/>
    </source>
</evidence>
<dbReference type="Gene3D" id="3.40.50.360">
    <property type="match status" value="1"/>
</dbReference>
<dbReference type="GO" id="GO:0051539">
    <property type="term" value="F:4 iron, 4 sulfur cluster binding"/>
    <property type="evidence" value="ECO:0007669"/>
    <property type="project" value="UniProtKB-KW"/>
</dbReference>
<gene>
    <name evidence="6" type="primary">ndhI_22</name>
    <name evidence="6" type="ORF">SDC9_17119</name>
</gene>
<dbReference type="Pfam" id="PF13187">
    <property type="entry name" value="Fer4_9"/>
    <property type="match status" value="1"/>
</dbReference>
<dbReference type="SUPFAM" id="SSF52218">
    <property type="entry name" value="Flavoproteins"/>
    <property type="match status" value="1"/>
</dbReference>
<name>A0A644TWI9_9ZZZZ</name>
<dbReference type="InterPro" id="IPR026816">
    <property type="entry name" value="Flavodoxin_dom"/>
</dbReference>